<accession>A0AAN7D8J2</accession>
<gene>
    <name evidence="1" type="ORF">ATC70_000019</name>
</gene>
<protein>
    <submittedName>
        <fullName evidence="1">Uncharacterized protein</fullName>
    </submittedName>
</protein>
<keyword evidence="2" id="KW-1185">Reference proteome</keyword>
<evidence type="ECO:0000313" key="1">
    <source>
        <dbReference type="EMBL" id="KAK4510910.1"/>
    </source>
</evidence>
<dbReference type="RefSeq" id="XP_064677576.1">
    <property type="nucleotide sequence ID" value="XM_064819441.1"/>
</dbReference>
<organism evidence="1 2">
    <name type="scientific">Mucor velutinosus</name>
    <dbReference type="NCBI Taxonomy" id="708070"/>
    <lineage>
        <taxon>Eukaryota</taxon>
        <taxon>Fungi</taxon>
        <taxon>Fungi incertae sedis</taxon>
        <taxon>Mucoromycota</taxon>
        <taxon>Mucoromycotina</taxon>
        <taxon>Mucoromycetes</taxon>
        <taxon>Mucorales</taxon>
        <taxon>Mucorineae</taxon>
        <taxon>Mucoraceae</taxon>
        <taxon>Mucor</taxon>
    </lineage>
</organism>
<dbReference type="GeneID" id="89943721"/>
<sequence length="164" mass="18686">MPNLQRLTIKSVSGQAKIDLDHIMNEVKQLASLVVADCIIGPIENDAEDSSFVTKSESLALKDIALPNAPCSDVDQYNRHMPYIARKCFLLCSVTINDKLQDPNGLFKVDFTHFKLASIDIRTSNMEYYKILADLSRCARCQRRPVGSCQRHFKSDIIKFWYIK</sequence>
<dbReference type="EMBL" id="JASEJX010000031">
    <property type="protein sequence ID" value="KAK4510910.1"/>
    <property type="molecule type" value="Genomic_DNA"/>
</dbReference>
<name>A0AAN7D8J2_9FUNG</name>
<proteinExistence type="predicted"/>
<dbReference type="AlphaFoldDB" id="A0AAN7D8J2"/>
<evidence type="ECO:0000313" key="2">
    <source>
        <dbReference type="Proteomes" id="UP001304243"/>
    </source>
</evidence>
<dbReference type="Proteomes" id="UP001304243">
    <property type="component" value="Unassembled WGS sequence"/>
</dbReference>
<reference evidence="1 2" key="1">
    <citation type="submission" date="2022-11" db="EMBL/GenBank/DDBJ databases">
        <title>Mucor velutinosus strain NIH1002 WGS.</title>
        <authorList>
            <person name="Subramanian P."/>
            <person name="Mullikin J.C."/>
            <person name="Segre J.A."/>
            <person name="Zelazny A.M."/>
        </authorList>
    </citation>
    <scope>NUCLEOTIDE SEQUENCE [LARGE SCALE GENOMIC DNA]</scope>
    <source>
        <strain evidence="1 2">NIH1002</strain>
    </source>
</reference>
<comment type="caution">
    <text evidence="1">The sequence shown here is derived from an EMBL/GenBank/DDBJ whole genome shotgun (WGS) entry which is preliminary data.</text>
</comment>